<keyword evidence="5 13" id="KW-0378">Hydrolase</keyword>
<gene>
    <name evidence="17" type="ORF">EI16_04555</name>
</gene>
<feature type="transmembrane region" description="Helical" evidence="14">
    <location>
        <begin position="67"/>
        <end position="85"/>
    </location>
</feature>
<evidence type="ECO:0000256" key="12">
    <source>
        <dbReference type="PIRSR" id="PIRSR627057-2"/>
    </source>
</evidence>
<dbReference type="STRING" id="28885.EI16_04555"/>
<feature type="domain" description="CAAX prenyl protease 1 N-terminal" evidence="16">
    <location>
        <begin position="32"/>
        <end position="206"/>
    </location>
</feature>
<dbReference type="InterPro" id="IPR027057">
    <property type="entry name" value="CAXX_Prtase_1"/>
</dbReference>
<keyword evidence="9 13" id="KW-0482">Metalloprotease</keyword>
<dbReference type="GO" id="GO:0046872">
    <property type="term" value="F:metal ion binding"/>
    <property type="evidence" value="ECO:0007669"/>
    <property type="project" value="UniProtKB-KW"/>
</dbReference>
<feature type="transmembrane region" description="Helical" evidence="14">
    <location>
        <begin position="6"/>
        <end position="25"/>
    </location>
</feature>
<dbReference type="RefSeq" id="WP_029909969.1">
    <property type="nucleotide sequence ID" value="NZ_AP020335.1"/>
</dbReference>
<dbReference type="AlphaFoldDB" id="A0A066ZP36"/>
<dbReference type="InterPro" id="IPR032456">
    <property type="entry name" value="Peptidase_M48_N"/>
</dbReference>
<evidence type="ECO:0000259" key="15">
    <source>
        <dbReference type="Pfam" id="PF01435"/>
    </source>
</evidence>
<feature type="transmembrane region" description="Helical" evidence="14">
    <location>
        <begin position="177"/>
        <end position="196"/>
    </location>
</feature>
<comment type="caution">
    <text evidence="17">The sequence shown here is derived from an EMBL/GenBank/DDBJ whole genome shotgun (WGS) entry which is preliminary data.</text>
</comment>
<keyword evidence="2 13" id="KW-0645">Protease</keyword>
<evidence type="ECO:0000256" key="11">
    <source>
        <dbReference type="PIRSR" id="PIRSR627057-1"/>
    </source>
</evidence>
<keyword evidence="18" id="KW-1185">Reference proteome</keyword>
<evidence type="ECO:0000256" key="2">
    <source>
        <dbReference type="ARBA" id="ARBA00022670"/>
    </source>
</evidence>
<keyword evidence="8 14" id="KW-1133">Transmembrane helix</keyword>
<reference evidence="17 18" key="1">
    <citation type="submission" date="2014-04" db="EMBL/GenBank/DDBJ databases">
        <title>Draft genome sequence of Hydrogenovibrio marinus MH-110, a model organism for aerobic H2 metabolism.</title>
        <authorList>
            <person name="Cha H.J."/>
            <person name="Jo B.H."/>
            <person name="Hwang B.H."/>
        </authorList>
    </citation>
    <scope>NUCLEOTIDE SEQUENCE [LARGE SCALE GENOMIC DNA]</scope>
    <source>
        <strain evidence="17 18">MH-110</strain>
    </source>
</reference>
<keyword evidence="7 12" id="KW-0862">Zinc</keyword>
<dbReference type="Pfam" id="PF01435">
    <property type="entry name" value="Peptidase_M48"/>
    <property type="match status" value="1"/>
</dbReference>
<evidence type="ECO:0000313" key="18">
    <source>
        <dbReference type="Proteomes" id="UP000027341"/>
    </source>
</evidence>
<evidence type="ECO:0000256" key="3">
    <source>
        <dbReference type="ARBA" id="ARBA00022692"/>
    </source>
</evidence>
<comment type="subcellular location">
    <subcellularLocation>
        <location evidence="1">Endoplasmic reticulum membrane</location>
        <topology evidence="1">Multi-pass membrane protein</topology>
    </subcellularLocation>
</comment>
<comment type="cofactor">
    <cofactor evidence="12 13">
        <name>Zn(2+)</name>
        <dbReference type="ChEBI" id="CHEBI:29105"/>
    </cofactor>
    <text evidence="12 13">Binds 1 zinc ion per subunit.</text>
</comment>
<dbReference type="GO" id="GO:0071586">
    <property type="term" value="P:CAAX-box protein processing"/>
    <property type="evidence" value="ECO:0007669"/>
    <property type="project" value="InterPro"/>
</dbReference>
<evidence type="ECO:0000256" key="7">
    <source>
        <dbReference type="ARBA" id="ARBA00022833"/>
    </source>
</evidence>
<feature type="active site" evidence="11">
    <location>
        <position position="280"/>
    </location>
</feature>
<evidence type="ECO:0000256" key="1">
    <source>
        <dbReference type="ARBA" id="ARBA00004477"/>
    </source>
</evidence>
<dbReference type="Proteomes" id="UP000027341">
    <property type="component" value="Unassembled WGS sequence"/>
</dbReference>
<dbReference type="InterPro" id="IPR001915">
    <property type="entry name" value="Peptidase_M48"/>
</dbReference>
<feature type="binding site" evidence="12">
    <location>
        <position position="357"/>
    </location>
    <ligand>
        <name>Zn(2+)</name>
        <dbReference type="ChEBI" id="CHEBI:29105"/>
        <note>catalytic</note>
    </ligand>
</feature>
<organism evidence="17 18">
    <name type="scientific">Hydrogenovibrio marinus</name>
    <dbReference type="NCBI Taxonomy" id="28885"/>
    <lineage>
        <taxon>Bacteria</taxon>
        <taxon>Pseudomonadati</taxon>
        <taxon>Pseudomonadota</taxon>
        <taxon>Gammaproteobacteria</taxon>
        <taxon>Thiotrichales</taxon>
        <taxon>Piscirickettsiaceae</taxon>
        <taxon>Hydrogenovibrio</taxon>
    </lineage>
</organism>
<dbReference type="Gene3D" id="3.30.2010.10">
    <property type="entry name" value="Metalloproteases ('zincins'), catalytic domain"/>
    <property type="match status" value="1"/>
</dbReference>
<dbReference type="PANTHER" id="PTHR10120">
    <property type="entry name" value="CAAX PRENYL PROTEASE 1"/>
    <property type="match status" value="1"/>
</dbReference>
<evidence type="ECO:0000256" key="5">
    <source>
        <dbReference type="ARBA" id="ARBA00022801"/>
    </source>
</evidence>
<evidence type="ECO:0000259" key="16">
    <source>
        <dbReference type="Pfam" id="PF16491"/>
    </source>
</evidence>
<feature type="transmembrane region" description="Helical" evidence="14">
    <location>
        <begin position="328"/>
        <end position="348"/>
    </location>
</feature>
<evidence type="ECO:0000256" key="4">
    <source>
        <dbReference type="ARBA" id="ARBA00022723"/>
    </source>
</evidence>
<feature type="transmembrane region" description="Helical" evidence="14">
    <location>
        <begin position="147"/>
        <end position="165"/>
    </location>
</feature>
<evidence type="ECO:0000256" key="10">
    <source>
        <dbReference type="ARBA" id="ARBA00023136"/>
    </source>
</evidence>
<accession>A0A066ZP36</accession>
<keyword evidence="10 14" id="KW-0472">Membrane</keyword>
<comment type="similarity">
    <text evidence="13">Belongs to the peptidase M48 family.</text>
</comment>
<keyword evidence="3 14" id="KW-0812">Transmembrane</keyword>
<sequence>MTTWITITFLLTLSLNFLIELWLNVKNQFYISSHSSTVPEEFNEVVNLEAHQKAANYSRAKLQLSRFILFFDAAVLLFMTLGGGFQEIYNYWLGTGLSPIWRDTAFLLSTFWFLSLLHLPFSWISTFKIEQEFGFNKMTPMKFVSDLLKQWALMLALGIPLIWVILKIMTAYFNEAWWLYTWIIWIAFNLTLMWAYPKWIAPIFNKFTPLEEGEMKQRIEALLQKTGFESNGIFVMDGSSRSGHGNAYFTGFGKNKRIVFFDTLLEKLSPDEVEAVLAHELGHFKHGHIKKMMAESFILSLVGLALLGWLVQQSVFYTGLGMTSQTPAAALLLFATVVPTLFFFLGPISAIKSRKNEFEADAFAAQHVGAEHLISALLKMYRDNASSLTPDPSYSAYHDSHPPAKIRIDHLKSLQK</sequence>
<evidence type="ECO:0000256" key="6">
    <source>
        <dbReference type="ARBA" id="ARBA00022824"/>
    </source>
</evidence>
<feature type="binding site" evidence="12">
    <location>
        <position position="279"/>
    </location>
    <ligand>
        <name>Zn(2+)</name>
        <dbReference type="ChEBI" id="CHEBI:29105"/>
        <note>catalytic</note>
    </ligand>
</feature>
<dbReference type="EMBL" id="JMIU01000001">
    <property type="protein sequence ID" value="KDN95578.1"/>
    <property type="molecule type" value="Genomic_DNA"/>
</dbReference>
<feature type="domain" description="Peptidase M48" evidence="15">
    <location>
        <begin position="209"/>
        <end position="413"/>
    </location>
</feature>
<dbReference type="GO" id="GO:0004222">
    <property type="term" value="F:metalloendopeptidase activity"/>
    <property type="evidence" value="ECO:0007669"/>
    <property type="project" value="InterPro"/>
</dbReference>
<evidence type="ECO:0000256" key="8">
    <source>
        <dbReference type="ARBA" id="ARBA00022989"/>
    </source>
</evidence>
<keyword evidence="6" id="KW-0256">Endoplasmic reticulum</keyword>
<evidence type="ECO:0000313" key="17">
    <source>
        <dbReference type="EMBL" id="KDN95578.1"/>
    </source>
</evidence>
<evidence type="ECO:0000256" key="13">
    <source>
        <dbReference type="RuleBase" id="RU003983"/>
    </source>
</evidence>
<proteinExistence type="inferred from homology"/>
<keyword evidence="4 12" id="KW-0479">Metal-binding</keyword>
<feature type="transmembrane region" description="Helical" evidence="14">
    <location>
        <begin position="105"/>
        <end position="126"/>
    </location>
</feature>
<feature type="binding site" evidence="12">
    <location>
        <position position="283"/>
    </location>
    <ligand>
        <name>Zn(2+)</name>
        <dbReference type="ChEBI" id="CHEBI:29105"/>
        <note>catalytic</note>
    </ligand>
</feature>
<evidence type="ECO:0000256" key="9">
    <source>
        <dbReference type="ARBA" id="ARBA00023049"/>
    </source>
</evidence>
<dbReference type="FunFam" id="3.30.2010.10:FF:000002">
    <property type="entry name" value="CAAX prenyl protease"/>
    <property type="match status" value="1"/>
</dbReference>
<dbReference type="Pfam" id="PF16491">
    <property type="entry name" value="Peptidase_M48_N"/>
    <property type="match status" value="1"/>
</dbReference>
<feature type="transmembrane region" description="Helical" evidence="14">
    <location>
        <begin position="297"/>
        <end position="316"/>
    </location>
</feature>
<name>A0A066ZP36_HYDMR</name>
<feature type="active site" description="Proton donor" evidence="11">
    <location>
        <position position="361"/>
    </location>
</feature>
<evidence type="ECO:0000256" key="14">
    <source>
        <dbReference type="SAM" id="Phobius"/>
    </source>
</evidence>
<dbReference type="CDD" id="cd07343">
    <property type="entry name" value="M48A_Zmpste24p_like"/>
    <property type="match status" value="1"/>
</dbReference>
<protein>
    <submittedName>
        <fullName evidence="17">Peptidase M48</fullName>
    </submittedName>
</protein>